<dbReference type="RefSeq" id="WP_377187839.1">
    <property type="nucleotide sequence ID" value="NZ_JBHUOG010000002.1"/>
</dbReference>
<evidence type="ECO:0000313" key="3">
    <source>
        <dbReference type="Proteomes" id="UP001597479"/>
    </source>
</evidence>
<name>A0ABW5VXI5_9MICO</name>
<feature type="region of interest" description="Disordered" evidence="1">
    <location>
        <begin position="132"/>
        <end position="171"/>
    </location>
</feature>
<sequence length="171" mass="17909">MSTFSDHLADADAATEAVRALAHATVRFDHQDEPPGPDGVRTERPQDAYSVLADVLAVVRSLSQVAQQIAAVHTRNVAQAQGQAGSGLEGQADVRAVHTHVRDALLELEHVHSHLNAAMNAAGRITWQPPASAVPASGVARPLPPDATTTDPLAPYGTSRITLRTTDGPGL</sequence>
<organism evidence="2 3">
    <name type="scientific">Promicromonospora vindobonensis</name>
    <dbReference type="NCBI Taxonomy" id="195748"/>
    <lineage>
        <taxon>Bacteria</taxon>
        <taxon>Bacillati</taxon>
        <taxon>Actinomycetota</taxon>
        <taxon>Actinomycetes</taxon>
        <taxon>Micrococcales</taxon>
        <taxon>Promicromonosporaceae</taxon>
        <taxon>Promicromonospora</taxon>
    </lineage>
</organism>
<proteinExistence type="predicted"/>
<dbReference type="Proteomes" id="UP001597479">
    <property type="component" value="Unassembled WGS sequence"/>
</dbReference>
<dbReference type="SUPFAM" id="SSF56954">
    <property type="entry name" value="Outer membrane efflux proteins (OEP)"/>
    <property type="match status" value="1"/>
</dbReference>
<accession>A0ABW5VXI5</accession>
<comment type="caution">
    <text evidence="2">The sequence shown here is derived from an EMBL/GenBank/DDBJ whole genome shotgun (WGS) entry which is preliminary data.</text>
</comment>
<keyword evidence="3" id="KW-1185">Reference proteome</keyword>
<evidence type="ECO:0000256" key="1">
    <source>
        <dbReference type="SAM" id="MobiDB-lite"/>
    </source>
</evidence>
<gene>
    <name evidence="2" type="ORF">ACFS27_22630</name>
</gene>
<protein>
    <submittedName>
        <fullName evidence="2">Uncharacterized protein</fullName>
    </submittedName>
</protein>
<dbReference type="EMBL" id="JBHUOG010000002">
    <property type="protein sequence ID" value="MFD2796374.1"/>
    <property type="molecule type" value="Genomic_DNA"/>
</dbReference>
<evidence type="ECO:0000313" key="2">
    <source>
        <dbReference type="EMBL" id="MFD2796374.1"/>
    </source>
</evidence>
<reference evidence="3" key="1">
    <citation type="journal article" date="2019" name="Int. J. Syst. Evol. Microbiol.">
        <title>The Global Catalogue of Microorganisms (GCM) 10K type strain sequencing project: providing services to taxonomists for standard genome sequencing and annotation.</title>
        <authorList>
            <consortium name="The Broad Institute Genomics Platform"/>
            <consortium name="The Broad Institute Genome Sequencing Center for Infectious Disease"/>
            <person name="Wu L."/>
            <person name="Ma J."/>
        </authorList>
    </citation>
    <scope>NUCLEOTIDE SEQUENCE [LARGE SCALE GENOMIC DNA]</scope>
    <source>
        <strain evidence="3">CCM 7044</strain>
    </source>
</reference>
<feature type="compositionally biased region" description="Low complexity" evidence="1">
    <location>
        <begin position="132"/>
        <end position="155"/>
    </location>
</feature>